<feature type="region of interest" description="Disordered" evidence="1">
    <location>
        <begin position="99"/>
        <end position="121"/>
    </location>
</feature>
<dbReference type="Pfam" id="PF03184">
    <property type="entry name" value="DDE_1"/>
    <property type="match status" value="1"/>
</dbReference>
<evidence type="ECO:0000313" key="3">
    <source>
        <dbReference type="EMBL" id="KAJ3566905.1"/>
    </source>
</evidence>
<dbReference type="GO" id="GO:0003676">
    <property type="term" value="F:nucleic acid binding"/>
    <property type="evidence" value="ECO:0007669"/>
    <property type="project" value="InterPro"/>
</dbReference>
<organism evidence="3 4">
    <name type="scientific">Leucocoprinus birnbaumii</name>
    <dbReference type="NCBI Taxonomy" id="56174"/>
    <lineage>
        <taxon>Eukaryota</taxon>
        <taxon>Fungi</taxon>
        <taxon>Dikarya</taxon>
        <taxon>Basidiomycota</taxon>
        <taxon>Agaricomycotina</taxon>
        <taxon>Agaricomycetes</taxon>
        <taxon>Agaricomycetidae</taxon>
        <taxon>Agaricales</taxon>
        <taxon>Agaricineae</taxon>
        <taxon>Agaricaceae</taxon>
        <taxon>Leucocoprinus</taxon>
    </lineage>
</organism>
<protein>
    <recommendedName>
        <fullName evidence="2">DDE-1 domain-containing protein</fullName>
    </recommendedName>
</protein>
<dbReference type="EMBL" id="JANIEX010000451">
    <property type="protein sequence ID" value="KAJ3566905.1"/>
    <property type="molecule type" value="Genomic_DNA"/>
</dbReference>
<accession>A0AAD5VSW1</accession>
<reference evidence="3" key="1">
    <citation type="submission" date="2022-07" db="EMBL/GenBank/DDBJ databases">
        <title>Genome Sequence of Leucocoprinus birnbaumii.</title>
        <authorList>
            <person name="Buettner E."/>
        </authorList>
    </citation>
    <scope>NUCLEOTIDE SEQUENCE</scope>
    <source>
        <strain evidence="3">VT141</strain>
    </source>
</reference>
<feature type="compositionally biased region" description="Low complexity" evidence="1">
    <location>
        <begin position="99"/>
        <end position="119"/>
    </location>
</feature>
<name>A0AAD5VSW1_9AGAR</name>
<proteinExistence type="predicted"/>
<comment type="caution">
    <text evidence="3">The sequence shown here is derived from an EMBL/GenBank/DDBJ whole genome shotgun (WGS) entry which is preliminary data.</text>
</comment>
<evidence type="ECO:0000313" key="4">
    <source>
        <dbReference type="Proteomes" id="UP001213000"/>
    </source>
</evidence>
<evidence type="ECO:0000256" key="1">
    <source>
        <dbReference type="SAM" id="MobiDB-lite"/>
    </source>
</evidence>
<feature type="region of interest" description="Disordered" evidence="1">
    <location>
        <begin position="27"/>
        <end position="67"/>
    </location>
</feature>
<gene>
    <name evidence="3" type="ORF">NP233_g6700</name>
</gene>
<sequence>MPPKKITDFFSPFTSKEEKEEYWKIENQRTRERMLQEEAKKTHHSEDKKQRERELATKRKQNQREREKAIDIMNGIWDAEGKLIKKPKRNLVQYDTTTTASSAAANTNESTSTDNNISSKRAPPTNWFIPELWKGIDKVAHIHRFKTRGMVEHLAKGLNPELYTQLKPGTIESWIDRSGDVPRWSDKTLRKVAEGGKREIEKQVGRPRILVKHKALHDIIIRTILINREAGLPISVPMTQIMIRGYTEAMAPALIEQGFKCSYSFTRQLLSGEMGYSYRTGTCAAQKTPKDWIAQCEEMFFRVVYYSRMNGVPPEAIVNGDQMGIVLIPVGNHTWAPKGARQVDVFGNNKKRQFTLMVMTTCTGEILPFQAIWSGKTERSLPSSQVRKPAEDAGAAIFSLGGDNHWSTLPCVQEWIRKIVVPYLDQVRQKKKLERMNGCVIIDCWRVHRSKEFLTWMRTEFGWIKIAFIPGGCTGKFQPNDVGIQRIVKHIIRQEASNYFMAQVKRHVDSGARGDFTFNTDLPTLRNASVGWITKSFEYFKEHPELVLKAWEHSSTGIWNLSEACITNQGSADGLSEFLETRPSLILELAQARAATLPAETEAVTFIDDGMVDGINHDDDLTLTTDQLVQILHHHHDRSGLAINEVIQVSDDGISVLQKGVDDEFITPSAQSEEDSESDLEVDSNILYFSIYRDNWSNHEQQPLSRP</sequence>
<feature type="domain" description="DDE-1" evidence="2">
    <location>
        <begin position="354"/>
        <end position="526"/>
    </location>
</feature>
<keyword evidence="4" id="KW-1185">Reference proteome</keyword>
<dbReference type="AlphaFoldDB" id="A0AAD5VSW1"/>
<evidence type="ECO:0000259" key="2">
    <source>
        <dbReference type="Pfam" id="PF03184"/>
    </source>
</evidence>
<dbReference type="Proteomes" id="UP001213000">
    <property type="component" value="Unassembled WGS sequence"/>
</dbReference>
<dbReference type="InterPro" id="IPR004875">
    <property type="entry name" value="DDE_SF_endonuclease_dom"/>
</dbReference>